<protein>
    <recommendedName>
        <fullName evidence="5">Protein kinase domain-containing protein</fullName>
    </recommendedName>
</protein>
<dbReference type="InterPro" id="IPR017441">
    <property type="entry name" value="Protein_kinase_ATP_BS"/>
</dbReference>
<evidence type="ECO:0000313" key="6">
    <source>
        <dbReference type="EMBL" id="CAD8182538.1"/>
    </source>
</evidence>
<evidence type="ECO:0000256" key="2">
    <source>
        <dbReference type="ARBA" id="ARBA00022840"/>
    </source>
</evidence>
<dbReference type="PROSITE" id="PS00107">
    <property type="entry name" value="PROTEIN_KINASE_ATP"/>
    <property type="match status" value="1"/>
</dbReference>
<gene>
    <name evidence="6" type="ORF">POCTA_138.1.T0790073</name>
</gene>
<dbReference type="SMART" id="SM00220">
    <property type="entry name" value="S_TKc"/>
    <property type="match status" value="1"/>
</dbReference>
<dbReference type="GO" id="GO:0004672">
    <property type="term" value="F:protein kinase activity"/>
    <property type="evidence" value="ECO:0007669"/>
    <property type="project" value="InterPro"/>
</dbReference>
<dbReference type="OrthoDB" id="4062651at2759"/>
<dbReference type="AlphaFoldDB" id="A0A8S1VX98"/>
<proteinExistence type="predicted"/>
<dbReference type="PANTHER" id="PTHR24347">
    <property type="entry name" value="SERINE/THREONINE-PROTEIN KINASE"/>
    <property type="match status" value="1"/>
</dbReference>
<dbReference type="PROSITE" id="PS00108">
    <property type="entry name" value="PROTEIN_KINASE_ST"/>
    <property type="match status" value="1"/>
</dbReference>
<dbReference type="Proteomes" id="UP000683925">
    <property type="component" value="Unassembled WGS sequence"/>
</dbReference>
<organism evidence="6 7">
    <name type="scientific">Paramecium octaurelia</name>
    <dbReference type="NCBI Taxonomy" id="43137"/>
    <lineage>
        <taxon>Eukaryota</taxon>
        <taxon>Sar</taxon>
        <taxon>Alveolata</taxon>
        <taxon>Ciliophora</taxon>
        <taxon>Intramacronucleata</taxon>
        <taxon>Oligohymenophorea</taxon>
        <taxon>Peniculida</taxon>
        <taxon>Parameciidae</taxon>
        <taxon>Paramecium</taxon>
    </lineage>
</organism>
<dbReference type="InterPro" id="IPR008271">
    <property type="entry name" value="Ser/Thr_kinase_AS"/>
</dbReference>
<keyword evidence="2 3" id="KW-0067">ATP-binding</keyword>
<evidence type="ECO:0000256" key="3">
    <source>
        <dbReference type="PROSITE-ProRule" id="PRU10141"/>
    </source>
</evidence>
<feature type="compositionally biased region" description="Polar residues" evidence="4">
    <location>
        <begin position="526"/>
        <end position="538"/>
    </location>
</feature>
<evidence type="ECO:0000313" key="7">
    <source>
        <dbReference type="Proteomes" id="UP000683925"/>
    </source>
</evidence>
<dbReference type="FunFam" id="1.10.510.10:FF:000945">
    <property type="entry name" value="Uncharacterized protein"/>
    <property type="match status" value="1"/>
</dbReference>
<sequence>MTSEIHSFFDNKDQLKDKIWMKFCKIQYKNDSIEYQTDCNRLSKSHKELKPLSIQIGQETLYAFKNEQPQGMLQLTVTVMVFKRYNDQEYIRLQRNGQYVDIVLENCEQLKKVLINKCILTTFHTDFQVLKMIGKGSFANVYLANRQSNGVQYAVKAFSKLYIHGQFRGREGLENEIRVMRRLNQENILHLYEVHETQNSVYFVLDLLEGGELMRRAQSKIYTAQKIQKLMYNLLKALFHMHSKKCMHRDLKPENLLLKNKDNDTDIVIADFGLAHIMDQQPLYKRCGTPGFVAPEILKYNDYGPFYNEKCDVFSAGVIFYLMITGIQPFKGYEYKEILQSNKACQINYDIQQLNKCPQELKSLIKLMLKADPADRCTAEECLKHEYFQEIYNQDDLMDNKDNFQKYELEFNSPLLRKNSSDSQEGSMLLLSKQQQWNGQTDTIGSLSNCSNISSNNKADKQQQPYLSKFSQFCQQMKQEGLVQNNQSSHKKRNRQDLHKFALQNSYQQKQKSKDDDYVIDDESSGIDNQLSQLNAQTPKMGFLKKSQSLDVD</sequence>
<evidence type="ECO:0000259" key="5">
    <source>
        <dbReference type="PROSITE" id="PS50011"/>
    </source>
</evidence>
<feature type="region of interest" description="Disordered" evidence="4">
    <location>
        <begin position="504"/>
        <end position="553"/>
    </location>
</feature>
<dbReference type="EMBL" id="CAJJDP010000078">
    <property type="protein sequence ID" value="CAD8182538.1"/>
    <property type="molecule type" value="Genomic_DNA"/>
</dbReference>
<dbReference type="GO" id="GO:0005524">
    <property type="term" value="F:ATP binding"/>
    <property type="evidence" value="ECO:0007669"/>
    <property type="project" value="UniProtKB-UniRule"/>
</dbReference>
<feature type="domain" description="Protein kinase" evidence="5">
    <location>
        <begin position="127"/>
        <end position="388"/>
    </location>
</feature>
<name>A0A8S1VX98_PAROT</name>
<dbReference type="OMA" id="ECLKHEY"/>
<dbReference type="Pfam" id="PF00069">
    <property type="entry name" value="Pkinase"/>
    <property type="match status" value="1"/>
</dbReference>
<evidence type="ECO:0000256" key="4">
    <source>
        <dbReference type="SAM" id="MobiDB-lite"/>
    </source>
</evidence>
<dbReference type="PROSITE" id="PS50011">
    <property type="entry name" value="PROTEIN_KINASE_DOM"/>
    <property type="match status" value="1"/>
</dbReference>
<comment type="caution">
    <text evidence="6">The sequence shown here is derived from an EMBL/GenBank/DDBJ whole genome shotgun (WGS) entry which is preliminary data.</text>
</comment>
<dbReference type="FunFam" id="3.30.200.20:FF:000042">
    <property type="entry name" value="Aurora kinase A"/>
    <property type="match status" value="1"/>
</dbReference>
<keyword evidence="7" id="KW-1185">Reference proteome</keyword>
<feature type="binding site" evidence="3">
    <location>
        <position position="156"/>
    </location>
    <ligand>
        <name>ATP</name>
        <dbReference type="ChEBI" id="CHEBI:30616"/>
    </ligand>
</feature>
<accession>A0A8S1VX98</accession>
<reference evidence="6" key="1">
    <citation type="submission" date="2021-01" db="EMBL/GenBank/DDBJ databases">
        <authorList>
            <consortium name="Genoscope - CEA"/>
            <person name="William W."/>
        </authorList>
    </citation>
    <scope>NUCLEOTIDE SEQUENCE</scope>
</reference>
<dbReference type="InterPro" id="IPR000719">
    <property type="entry name" value="Prot_kinase_dom"/>
</dbReference>
<keyword evidence="1 3" id="KW-0547">Nucleotide-binding</keyword>
<evidence type="ECO:0000256" key="1">
    <source>
        <dbReference type="ARBA" id="ARBA00022741"/>
    </source>
</evidence>